<evidence type="ECO:0000256" key="1">
    <source>
        <dbReference type="SAM" id="MobiDB-lite"/>
    </source>
</evidence>
<dbReference type="AlphaFoldDB" id="A0A179FWW3"/>
<evidence type="ECO:0000313" key="4">
    <source>
        <dbReference type="Proteomes" id="UP000078397"/>
    </source>
</evidence>
<protein>
    <submittedName>
        <fullName evidence="3">RNAse P Rpr2/Rpp21/SNM1 subunit domain-containing protein</fullName>
    </submittedName>
</protein>
<dbReference type="KEGG" id="pchm:VFPPC_02421"/>
<gene>
    <name evidence="3" type="ORF">VFPPC_02421</name>
</gene>
<dbReference type="EMBL" id="LSBJ02000002">
    <property type="protein sequence ID" value="OAQ69847.2"/>
    <property type="molecule type" value="Genomic_DNA"/>
</dbReference>
<name>A0A179FWW3_METCM</name>
<sequence>MATPLQIKFDVPEEFRTFTIFLRLPPEIRQRIWEAYLSTPGIHFLKLQTSDADWSWTERRVPSSMAHEETEGTEESDEGEAMLKVLRADKTPREAHRVHLIPVGPCPRADVSHYKALRRQLATLSSTCLESRSVAKRLASRPETLRLGNGSIISLGRSPDLIYLDYFPPSLYQSNGNLETIPDCPELCHVKRVAVRFSHIWQPTKKLCRCDVCKKSAGTTHKGIYPAHLYQLLARHFPNLEEFFFIDYFVVHKSKSQHCVDGTQAKGPSMYTQRFQAGNRSYHEANEQEWIMNTDVNQIMSWLRSSYVSYAKESSLCRHKSPEKVRFAVLACEWKISPPMERAAMPLRSDAKTKQAVLNFSTSTVRFHSISTRHNFWLREAEAANTRPHAESLECLTKVDYARRNFTFPSPIRPLHRQTEVHRA</sequence>
<dbReference type="GeneID" id="28846064"/>
<dbReference type="Pfam" id="PF20150">
    <property type="entry name" value="2EXR"/>
    <property type="match status" value="1"/>
</dbReference>
<feature type="region of interest" description="Disordered" evidence="1">
    <location>
        <begin position="58"/>
        <end position="80"/>
    </location>
</feature>
<dbReference type="PANTHER" id="PTHR35910">
    <property type="entry name" value="2EXR DOMAIN-CONTAINING PROTEIN"/>
    <property type="match status" value="1"/>
</dbReference>
<dbReference type="RefSeq" id="XP_022284548.1">
    <property type="nucleotide sequence ID" value="XM_022428277.1"/>
</dbReference>
<evidence type="ECO:0000313" key="3">
    <source>
        <dbReference type="EMBL" id="OAQ69847.2"/>
    </source>
</evidence>
<proteinExistence type="predicted"/>
<dbReference type="PANTHER" id="PTHR35910:SF6">
    <property type="entry name" value="2EXR DOMAIN-CONTAINING PROTEIN"/>
    <property type="match status" value="1"/>
</dbReference>
<dbReference type="InterPro" id="IPR045518">
    <property type="entry name" value="2EXR"/>
</dbReference>
<dbReference type="STRING" id="1380566.A0A179FWW3"/>
<dbReference type="Proteomes" id="UP000078397">
    <property type="component" value="Unassembled WGS sequence"/>
</dbReference>
<feature type="domain" description="2EXR" evidence="2">
    <location>
        <begin position="18"/>
        <end position="138"/>
    </location>
</feature>
<organism evidence="3 4">
    <name type="scientific">Pochonia chlamydosporia 170</name>
    <dbReference type="NCBI Taxonomy" id="1380566"/>
    <lineage>
        <taxon>Eukaryota</taxon>
        <taxon>Fungi</taxon>
        <taxon>Dikarya</taxon>
        <taxon>Ascomycota</taxon>
        <taxon>Pezizomycotina</taxon>
        <taxon>Sordariomycetes</taxon>
        <taxon>Hypocreomycetidae</taxon>
        <taxon>Hypocreales</taxon>
        <taxon>Clavicipitaceae</taxon>
        <taxon>Pochonia</taxon>
    </lineage>
</organism>
<accession>A0A179FWW3</accession>
<evidence type="ECO:0000259" key="2">
    <source>
        <dbReference type="Pfam" id="PF20150"/>
    </source>
</evidence>
<keyword evidence="4" id="KW-1185">Reference proteome</keyword>
<comment type="caution">
    <text evidence="3">The sequence shown here is derived from an EMBL/GenBank/DDBJ whole genome shotgun (WGS) entry which is preliminary data.</text>
</comment>
<reference evidence="3 4" key="1">
    <citation type="journal article" date="2016" name="PLoS Pathog.">
        <title>Biosynthesis of antibiotic leucinostatins in bio-control fungus Purpureocillium lilacinum and their inhibition on phytophthora revealed by genome mining.</title>
        <authorList>
            <person name="Wang G."/>
            <person name="Liu Z."/>
            <person name="Lin R."/>
            <person name="Li E."/>
            <person name="Mao Z."/>
            <person name="Ling J."/>
            <person name="Yang Y."/>
            <person name="Yin W.B."/>
            <person name="Xie B."/>
        </authorList>
    </citation>
    <scope>NUCLEOTIDE SEQUENCE [LARGE SCALE GENOMIC DNA]</scope>
    <source>
        <strain evidence="3">170</strain>
    </source>
</reference>
<dbReference type="OrthoDB" id="4655872at2759"/>
<feature type="compositionally biased region" description="Acidic residues" evidence="1">
    <location>
        <begin position="71"/>
        <end position="80"/>
    </location>
</feature>
<feature type="compositionally biased region" description="Basic and acidic residues" evidence="1">
    <location>
        <begin position="58"/>
        <end position="70"/>
    </location>
</feature>